<protein>
    <submittedName>
        <fullName evidence="1">Uncharacterized protein</fullName>
    </submittedName>
</protein>
<organism evidence="1 2">
    <name type="scientific">Suillus placidus</name>
    <dbReference type="NCBI Taxonomy" id="48579"/>
    <lineage>
        <taxon>Eukaryota</taxon>
        <taxon>Fungi</taxon>
        <taxon>Dikarya</taxon>
        <taxon>Basidiomycota</taxon>
        <taxon>Agaricomycotina</taxon>
        <taxon>Agaricomycetes</taxon>
        <taxon>Agaricomycetidae</taxon>
        <taxon>Boletales</taxon>
        <taxon>Suillineae</taxon>
        <taxon>Suillaceae</taxon>
        <taxon>Suillus</taxon>
    </lineage>
</organism>
<sequence length="130" mass="14720">MFIVATSTSTLSGLRIEWCKARAREARWSKELLVLLEEMRRVLMFFTWQGTWWSGLASARHFERAADSEGSRAYANRQSALREAMVDKFRQHWAIVPAVVAAELDDDSMLDMADTDGTLTIEGPPPLAED</sequence>
<dbReference type="Proteomes" id="UP000714275">
    <property type="component" value="Unassembled WGS sequence"/>
</dbReference>
<dbReference type="AlphaFoldDB" id="A0A9P7D0P0"/>
<evidence type="ECO:0000313" key="1">
    <source>
        <dbReference type="EMBL" id="KAG1775875.1"/>
    </source>
</evidence>
<gene>
    <name evidence="1" type="ORF">EV702DRAFT_1198782</name>
</gene>
<dbReference type="EMBL" id="JABBWD010000030">
    <property type="protein sequence ID" value="KAG1775875.1"/>
    <property type="molecule type" value="Genomic_DNA"/>
</dbReference>
<dbReference type="OrthoDB" id="2678132at2759"/>
<accession>A0A9P7D0P0</accession>
<name>A0A9P7D0P0_9AGAM</name>
<reference evidence="1" key="1">
    <citation type="journal article" date="2020" name="New Phytol.">
        <title>Comparative genomics reveals dynamic genome evolution in host specialist ectomycorrhizal fungi.</title>
        <authorList>
            <person name="Lofgren L.A."/>
            <person name="Nguyen N.H."/>
            <person name="Vilgalys R."/>
            <person name="Ruytinx J."/>
            <person name="Liao H.L."/>
            <person name="Branco S."/>
            <person name="Kuo A."/>
            <person name="LaButti K."/>
            <person name="Lipzen A."/>
            <person name="Andreopoulos W."/>
            <person name="Pangilinan J."/>
            <person name="Riley R."/>
            <person name="Hundley H."/>
            <person name="Na H."/>
            <person name="Barry K."/>
            <person name="Grigoriev I.V."/>
            <person name="Stajich J.E."/>
            <person name="Kennedy P.G."/>
        </authorList>
    </citation>
    <scope>NUCLEOTIDE SEQUENCE</scope>
    <source>
        <strain evidence="1">DOB743</strain>
    </source>
</reference>
<proteinExistence type="predicted"/>
<keyword evidence="2" id="KW-1185">Reference proteome</keyword>
<comment type="caution">
    <text evidence="1">The sequence shown here is derived from an EMBL/GenBank/DDBJ whole genome shotgun (WGS) entry which is preliminary data.</text>
</comment>
<evidence type="ECO:0000313" key="2">
    <source>
        <dbReference type="Proteomes" id="UP000714275"/>
    </source>
</evidence>